<dbReference type="Proteomes" id="UP001215151">
    <property type="component" value="Unassembled WGS sequence"/>
</dbReference>
<organism evidence="1 2">
    <name type="scientific">Trametes cubensis</name>
    <dbReference type="NCBI Taxonomy" id="1111947"/>
    <lineage>
        <taxon>Eukaryota</taxon>
        <taxon>Fungi</taxon>
        <taxon>Dikarya</taxon>
        <taxon>Basidiomycota</taxon>
        <taxon>Agaricomycotina</taxon>
        <taxon>Agaricomycetes</taxon>
        <taxon>Polyporales</taxon>
        <taxon>Polyporaceae</taxon>
        <taxon>Trametes</taxon>
    </lineage>
</organism>
<gene>
    <name evidence="1" type="ORF">ONZ51_g10837</name>
</gene>
<evidence type="ECO:0000313" key="1">
    <source>
        <dbReference type="EMBL" id="KAJ8462547.1"/>
    </source>
</evidence>
<dbReference type="AlphaFoldDB" id="A0AAD7TLC4"/>
<sequence>MTSLEDCADEVAQLLVGCKRLRYLELHWYDLLTLEDPRLPSIVASLTELRAFDASERPRPTGISPESEAAYINTFTTLQSTLDSLRLPWIYAEDVTFFHDLAISQPCLKELWFSIPKFLPLNTPFRSVSRLHLTLLREYPRIRDIYRAFPSARDIRIGWIPSINLFRLTEADTAARHLAEEDCRDGNVWRSLDLLSSSFQYLCIFALTCPVRRLVLRDLEFGLWFWSDQAVELLSRLRPRQLDVVVDCGTPMDFPVPIDPRMFVNDSGASPYRLAHLCARMWFHPEGGVPDTDNVTDMFRKVLSVSQVELFRLDLYDSVTFINGLPLQTQEPADYHRKLAECMVHINLFAVVRALVDCCPSLRIVVMNLSAEPDERYWRVEMLDGQAVIKEVGRYTGRQMVAEEEERLFSLKEY</sequence>
<name>A0AAD7TLC4_9APHY</name>
<comment type="caution">
    <text evidence="1">The sequence shown here is derived from an EMBL/GenBank/DDBJ whole genome shotgun (WGS) entry which is preliminary data.</text>
</comment>
<dbReference type="EMBL" id="JAPEVG010000458">
    <property type="protein sequence ID" value="KAJ8462547.1"/>
    <property type="molecule type" value="Genomic_DNA"/>
</dbReference>
<keyword evidence="2" id="KW-1185">Reference proteome</keyword>
<reference evidence="1" key="1">
    <citation type="submission" date="2022-11" db="EMBL/GenBank/DDBJ databases">
        <title>Genome Sequence of Cubamyces cubensis.</title>
        <authorList>
            <person name="Buettner E."/>
        </authorList>
    </citation>
    <scope>NUCLEOTIDE SEQUENCE</scope>
    <source>
        <strain evidence="1">MPL-01</strain>
    </source>
</reference>
<accession>A0AAD7TLC4</accession>
<evidence type="ECO:0000313" key="2">
    <source>
        <dbReference type="Proteomes" id="UP001215151"/>
    </source>
</evidence>
<protein>
    <submittedName>
        <fullName evidence="1">Uncharacterized protein</fullName>
    </submittedName>
</protein>
<proteinExistence type="predicted"/>